<proteinExistence type="predicted"/>
<reference evidence="1 2" key="1">
    <citation type="submission" date="2020-11" db="EMBL/GenBank/DDBJ databases">
        <title>Pseudonocardia abyssalis sp. nov. and Pseudonocardia oceani sp. nov., description and phylogenomic analysis of two novel actinomycetes isolated from the deep Southern Ocean.</title>
        <authorList>
            <person name="Parra J."/>
        </authorList>
    </citation>
    <scope>NUCLEOTIDE SEQUENCE [LARGE SCALE GENOMIC DNA]</scope>
    <source>
        <strain evidence="1 2">KRD-168</strain>
    </source>
</reference>
<evidence type="ECO:0000313" key="2">
    <source>
        <dbReference type="Proteomes" id="UP000694287"/>
    </source>
</evidence>
<dbReference type="Proteomes" id="UP000694287">
    <property type="component" value="Unassembled WGS sequence"/>
</dbReference>
<protein>
    <submittedName>
        <fullName evidence="1">Uncharacterized protein</fullName>
    </submittedName>
</protein>
<gene>
    <name evidence="1" type="ORF">I4I81_11445</name>
</gene>
<sequence length="165" mass="17986">MAIAVAEAQRITVVSWRYQAERRVIGAVGQDVHRQAKAGAGSGMCDALAALATDLENGRSSAMRALERMTASVLGFVTVPRLARMITRHFVLHVTAEPAAEVDAVIAALRAYGVLLCVIDGRDLQRCRCLRVLAVSEIDETIRSEVREVVGRGLEQLSRECRPFV</sequence>
<dbReference type="RefSeq" id="WP_218601289.1">
    <property type="nucleotide sequence ID" value="NZ_JADQDJ010000016.1"/>
</dbReference>
<keyword evidence="2" id="KW-1185">Reference proteome</keyword>
<evidence type="ECO:0000313" key="1">
    <source>
        <dbReference type="EMBL" id="MBW0134871.1"/>
    </source>
</evidence>
<organism evidence="1 2">
    <name type="scientific">Pseudonocardia abyssalis</name>
    <dbReference type="NCBI Taxonomy" id="2792008"/>
    <lineage>
        <taxon>Bacteria</taxon>
        <taxon>Bacillati</taxon>
        <taxon>Actinomycetota</taxon>
        <taxon>Actinomycetes</taxon>
        <taxon>Pseudonocardiales</taxon>
        <taxon>Pseudonocardiaceae</taxon>
        <taxon>Pseudonocardia</taxon>
    </lineage>
</organism>
<comment type="caution">
    <text evidence="1">The sequence shown here is derived from an EMBL/GenBank/DDBJ whole genome shotgun (WGS) entry which is preliminary data.</text>
</comment>
<dbReference type="EMBL" id="JADQDK010000001">
    <property type="protein sequence ID" value="MBW0134871.1"/>
    <property type="molecule type" value="Genomic_DNA"/>
</dbReference>
<accession>A0ABS6URH9</accession>
<name>A0ABS6URH9_9PSEU</name>